<evidence type="ECO:0000313" key="10">
    <source>
        <dbReference type="EMBL" id="KAK3041451.1"/>
    </source>
</evidence>
<comment type="caution">
    <text evidence="10">The sequence shown here is derived from an EMBL/GenBank/DDBJ whole genome shotgun (WGS) entry which is preliminary data.</text>
</comment>
<evidence type="ECO:0000256" key="5">
    <source>
        <dbReference type="ARBA" id="ARBA00022692"/>
    </source>
</evidence>
<feature type="transmembrane region" description="Helical" evidence="8">
    <location>
        <begin position="125"/>
        <end position="155"/>
    </location>
</feature>
<keyword evidence="7 8" id="KW-0472">Membrane</keyword>
<protein>
    <recommendedName>
        <fullName evidence="8">CASP-like protein</fullName>
    </recommendedName>
</protein>
<comment type="subcellular location">
    <subcellularLocation>
        <location evidence="1 8">Cell membrane</location>
        <topology evidence="1 8">Multi-pass membrane protein</topology>
    </subcellularLocation>
</comment>
<dbReference type="PANTHER" id="PTHR36488">
    <property type="entry name" value="CASP-LIKE PROTEIN 1U1"/>
    <property type="match status" value="1"/>
</dbReference>
<dbReference type="Pfam" id="PF04535">
    <property type="entry name" value="CASP_dom"/>
    <property type="match status" value="1"/>
</dbReference>
<dbReference type="PANTHER" id="PTHR36488:SF8">
    <property type="entry name" value="CASP-LIKE PROTEIN 1U1"/>
    <property type="match status" value="1"/>
</dbReference>
<keyword evidence="6 8" id="KW-1133">Transmembrane helix</keyword>
<feature type="transmembrane region" description="Helical" evidence="8">
    <location>
        <begin position="175"/>
        <end position="201"/>
    </location>
</feature>
<dbReference type="InterPro" id="IPR006702">
    <property type="entry name" value="CASP_dom"/>
</dbReference>
<evidence type="ECO:0000256" key="3">
    <source>
        <dbReference type="ARBA" id="ARBA00011489"/>
    </source>
</evidence>
<dbReference type="EMBL" id="JAVXUP010000034">
    <property type="protein sequence ID" value="KAK3041451.1"/>
    <property type="molecule type" value="Genomic_DNA"/>
</dbReference>
<feature type="transmembrane region" description="Helical" evidence="8">
    <location>
        <begin position="91"/>
        <end position="113"/>
    </location>
</feature>
<feature type="domain" description="Casparian strip membrane protein" evidence="9">
    <location>
        <begin position="41"/>
        <end position="187"/>
    </location>
</feature>
<evidence type="ECO:0000256" key="7">
    <source>
        <dbReference type="ARBA" id="ARBA00023136"/>
    </source>
</evidence>
<evidence type="ECO:0000259" key="9">
    <source>
        <dbReference type="Pfam" id="PF04535"/>
    </source>
</evidence>
<organism evidence="10 11">
    <name type="scientific">Escallonia herrerae</name>
    <dbReference type="NCBI Taxonomy" id="1293975"/>
    <lineage>
        <taxon>Eukaryota</taxon>
        <taxon>Viridiplantae</taxon>
        <taxon>Streptophyta</taxon>
        <taxon>Embryophyta</taxon>
        <taxon>Tracheophyta</taxon>
        <taxon>Spermatophyta</taxon>
        <taxon>Magnoliopsida</taxon>
        <taxon>eudicotyledons</taxon>
        <taxon>Gunneridae</taxon>
        <taxon>Pentapetalae</taxon>
        <taxon>asterids</taxon>
        <taxon>campanulids</taxon>
        <taxon>Escalloniales</taxon>
        <taxon>Escalloniaceae</taxon>
        <taxon>Escallonia</taxon>
    </lineage>
</organism>
<dbReference type="InterPro" id="IPR044173">
    <property type="entry name" value="CASPL"/>
</dbReference>
<comment type="similarity">
    <text evidence="2 8">Belongs to the Casparian strip membrane proteins (CASP) family.</text>
</comment>
<dbReference type="GO" id="GO:0005886">
    <property type="term" value="C:plasma membrane"/>
    <property type="evidence" value="ECO:0007669"/>
    <property type="project" value="UniProtKB-SubCell"/>
</dbReference>
<evidence type="ECO:0000256" key="4">
    <source>
        <dbReference type="ARBA" id="ARBA00022475"/>
    </source>
</evidence>
<reference evidence="10" key="1">
    <citation type="submission" date="2022-12" db="EMBL/GenBank/DDBJ databases">
        <title>Draft genome assemblies for two species of Escallonia (Escalloniales).</title>
        <authorList>
            <person name="Chanderbali A."/>
            <person name="Dervinis C."/>
            <person name="Anghel I."/>
            <person name="Soltis D."/>
            <person name="Soltis P."/>
            <person name="Zapata F."/>
        </authorList>
    </citation>
    <scope>NUCLEOTIDE SEQUENCE</scope>
    <source>
        <strain evidence="10">UCBG64.0493</strain>
        <tissue evidence="10">Leaf</tissue>
    </source>
</reference>
<evidence type="ECO:0000256" key="6">
    <source>
        <dbReference type="ARBA" id="ARBA00022989"/>
    </source>
</evidence>
<comment type="subunit">
    <text evidence="3 8">Homodimer and heterodimers.</text>
</comment>
<feature type="transmembrane region" description="Helical" evidence="8">
    <location>
        <begin position="41"/>
        <end position="60"/>
    </location>
</feature>
<keyword evidence="5 8" id="KW-0812">Transmembrane</keyword>
<evidence type="ECO:0000256" key="1">
    <source>
        <dbReference type="ARBA" id="ARBA00004651"/>
    </source>
</evidence>
<gene>
    <name evidence="10" type="ORF">RJ639_000428</name>
</gene>
<accession>A0AA88X7G8</accession>
<dbReference type="NCBIfam" id="TIGR01569">
    <property type="entry name" value="A_tha_TIGR01569"/>
    <property type="match status" value="1"/>
</dbReference>
<proteinExistence type="inferred from homology"/>
<name>A0AA88X7G8_9ASTE</name>
<keyword evidence="4 8" id="KW-1003">Cell membrane</keyword>
<dbReference type="InterPro" id="IPR006459">
    <property type="entry name" value="CASP/CASPL"/>
</dbReference>
<evidence type="ECO:0000256" key="8">
    <source>
        <dbReference type="RuleBase" id="RU361233"/>
    </source>
</evidence>
<evidence type="ECO:0000313" key="11">
    <source>
        <dbReference type="Proteomes" id="UP001188597"/>
    </source>
</evidence>
<sequence>MESQYKQQASMAGLMGSDVKAEEQARPTGVRASNVSYYNNMVLRGLGLAFTLVAAVVAGLDKETKIIPITVVDSMPPLHVPVTAKWHYMSATVYFVVANAIACAYAVGSLAFSTVSGAGKNCSTLALLISDLIMVALLFSANGAASAVGVIALTGNSHVQWHKVCHVFKKYCHHGAASIVMSMLGSVAFLWLVVFATLSLYKKSSIPLLKSGLVPMQSAKALTSPTSAVSIIHSQKDNSESYSTESLSPMMVIVELLFEFFSHGSLGSGCLNHKQSDH</sequence>
<dbReference type="Proteomes" id="UP001188597">
    <property type="component" value="Unassembled WGS sequence"/>
</dbReference>
<keyword evidence="11" id="KW-1185">Reference proteome</keyword>
<evidence type="ECO:0000256" key="2">
    <source>
        <dbReference type="ARBA" id="ARBA00007651"/>
    </source>
</evidence>
<dbReference type="AlphaFoldDB" id="A0AA88X7G8"/>